<dbReference type="Proteomes" id="UP000735302">
    <property type="component" value="Unassembled WGS sequence"/>
</dbReference>
<name>A0AAV4E113_9GAST</name>
<sequence>MSLKCQRAEANLVDVDSSDSEADRLIIIGQVPSRYGRCYTIDAHASQGDLRFSVRPGRRWLVGLESVTDSSLANLRADTLSSMPPSTPVSQCVKSLNAARISHASSLPLTLPLGGSASINSSFLSRAIRQTSERI</sequence>
<reference evidence="1 2" key="1">
    <citation type="journal article" date="2021" name="Elife">
        <title>Chloroplast acquisition without the gene transfer in kleptoplastic sea slugs, Plakobranchus ocellatus.</title>
        <authorList>
            <person name="Maeda T."/>
            <person name="Takahashi S."/>
            <person name="Yoshida T."/>
            <person name="Shimamura S."/>
            <person name="Takaki Y."/>
            <person name="Nagai Y."/>
            <person name="Toyoda A."/>
            <person name="Suzuki Y."/>
            <person name="Arimoto A."/>
            <person name="Ishii H."/>
            <person name="Satoh N."/>
            <person name="Nishiyama T."/>
            <person name="Hasebe M."/>
            <person name="Maruyama T."/>
            <person name="Minagawa J."/>
            <person name="Obokata J."/>
            <person name="Shigenobu S."/>
        </authorList>
    </citation>
    <scope>NUCLEOTIDE SEQUENCE [LARGE SCALE GENOMIC DNA]</scope>
</reference>
<dbReference type="EMBL" id="BLXT01008499">
    <property type="protein sequence ID" value="GFO49801.1"/>
    <property type="molecule type" value="Genomic_DNA"/>
</dbReference>
<proteinExistence type="predicted"/>
<organism evidence="1 2">
    <name type="scientific">Plakobranchus ocellatus</name>
    <dbReference type="NCBI Taxonomy" id="259542"/>
    <lineage>
        <taxon>Eukaryota</taxon>
        <taxon>Metazoa</taxon>
        <taxon>Spiralia</taxon>
        <taxon>Lophotrochozoa</taxon>
        <taxon>Mollusca</taxon>
        <taxon>Gastropoda</taxon>
        <taxon>Heterobranchia</taxon>
        <taxon>Euthyneura</taxon>
        <taxon>Panpulmonata</taxon>
        <taxon>Sacoglossa</taxon>
        <taxon>Placobranchoidea</taxon>
        <taxon>Plakobranchidae</taxon>
        <taxon>Plakobranchus</taxon>
    </lineage>
</organism>
<comment type="caution">
    <text evidence="1">The sequence shown here is derived from an EMBL/GenBank/DDBJ whole genome shotgun (WGS) entry which is preliminary data.</text>
</comment>
<protein>
    <submittedName>
        <fullName evidence="1">Uncharacterized protein</fullName>
    </submittedName>
</protein>
<evidence type="ECO:0000313" key="1">
    <source>
        <dbReference type="EMBL" id="GFO49801.1"/>
    </source>
</evidence>
<keyword evidence="2" id="KW-1185">Reference proteome</keyword>
<accession>A0AAV4E113</accession>
<gene>
    <name evidence="1" type="ORF">PoB_007630600</name>
</gene>
<evidence type="ECO:0000313" key="2">
    <source>
        <dbReference type="Proteomes" id="UP000735302"/>
    </source>
</evidence>
<dbReference type="AlphaFoldDB" id="A0AAV4E113"/>